<evidence type="ECO:0000313" key="4">
    <source>
        <dbReference type="Proteomes" id="UP000199050"/>
    </source>
</evidence>
<dbReference type="OrthoDB" id="1707228at2"/>
<dbReference type="AlphaFoldDB" id="A0A1G8S1C1"/>
<feature type="signal peptide" evidence="2">
    <location>
        <begin position="1"/>
        <end position="30"/>
    </location>
</feature>
<organism evidence="3 4">
    <name type="scientific">Paenibacillus typhae</name>
    <dbReference type="NCBI Taxonomy" id="1174501"/>
    <lineage>
        <taxon>Bacteria</taxon>
        <taxon>Bacillati</taxon>
        <taxon>Bacillota</taxon>
        <taxon>Bacilli</taxon>
        <taxon>Bacillales</taxon>
        <taxon>Paenibacillaceae</taxon>
        <taxon>Paenibacillus</taxon>
    </lineage>
</organism>
<dbReference type="Pfam" id="PF09580">
    <property type="entry name" value="Spore_YhcN_YlaJ"/>
    <property type="match status" value="2"/>
</dbReference>
<feature type="chain" id="PRO_5011603452" evidence="2">
    <location>
        <begin position="31"/>
        <end position="315"/>
    </location>
</feature>
<gene>
    <name evidence="3" type="ORF">SAMN05216192_113104</name>
</gene>
<evidence type="ECO:0000256" key="1">
    <source>
        <dbReference type="SAM" id="MobiDB-lite"/>
    </source>
</evidence>
<evidence type="ECO:0000313" key="3">
    <source>
        <dbReference type="EMBL" id="SDJ22460.1"/>
    </source>
</evidence>
<name>A0A1G8S1C1_9BACL</name>
<proteinExistence type="predicted"/>
<reference evidence="4" key="1">
    <citation type="submission" date="2016-10" db="EMBL/GenBank/DDBJ databases">
        <authorList>
            <person name="Varghese N."/>
            <person name="Submissions S."/>
        </authorList>
    </citation>
    <scope>NUCLEOTIDE SEQUENCE [LARGE SCALE GENOMIC DNA]</scope>
    <source>
        <strain evidence="4">CGMCC 1.11012</strain>
    </source>
</reference>
<keyword evidence="2" id="KW-0732">Signal</keyword>
<keyword evidence="3" id="KW-0449">Lipoprotein</keyword>
<dbReference type="InterPro" id="IPR019076">
    <property type="entry name" value="Spore_lipoprot_YhcN/YlaJ-like"/>
</dbReference>
<dbReference type="EMBL" id="FNDX01000013">
    <property type="protein sequence ID" value="SDJ22460.1"/>
    <property type="molecule type" value="Genomic_DNA"/>
</dbReference>
<dbReference type="PROSITE" id="PS51257">
    <property type="entry name" value="PROKAR_LIPOPROTEIN"/>
    <property type="match status" value="1"/>
</dbReference>
<keyword evidence="4" id="KW-1185">Reference proteome</keyword>
<dbReference type="STRING" id="1174501.SAMN05216192_113104"/>
<accession>A0A1G8S1C1</accession>
<sequence>MIRSKVSTSVVSTALLLGMISLTGCGANNAADSNNVHTNSVKGNNGGRIQTNAVRGNTYDKMEMSQELADRVTAMPEVSSANVMLAGRSAYVAVKLDDTNGKPRNIGTRNYRSYSYDVGNASGILPRTGNVGGADNGHMTGGAGSMDNGYRTGGRGSVTGTPGVTGMGGSVDGVPKSLTGTGTVGGTGMTAPQAYPGNGGNGILSGSNYTDGTRMKRDIDDSMGGGIGIRSAAPNNNYRMNSNDDDVTSDMKDRIAAEVKKVNPSIRNVYVSANPDFVERADYYAREARAGHPLKGFAKEFGTMVERIFPTRSGD</sequence>
<protein>
    <submittedName>
        <fullName evidence="3">Sporulation lipoprotein, YhcN/YlaJ family</fullName>
    </submittedName>
</protein>
<evidence type="ECO:0000256" key="2">
    <source>
        <dbReference type="SAM" id="SignalP"/>
    </source>
</evidence>
<dbReference type="RefSeq" id="WP_090714932.1">
    <property type="nucleotide sequence ID" value="NZ_CBCSKY010000041.1"/>
</dbReference>
<dbReference type="Proteomes" id="UP000199050">
    <property type="component" value="Unassembled WGS sequence"/>
</dbReference>
<feature type="region of interest" description="Disordered" evidence="1">
    <location>
        <begin position="184"/>
        <end position="247"/>
    </location>
</feature>